<evidence type="ECO:0000256" key="1">
    <source>
        <dbReference type="SAM" id="MobiDB-lite"/>
    </source>
</evidence>
<protein>
    <submittedName>
        <fullName evidence="2">PRELI/MSF1 domain-containing protein</fullName>
    </submittedName>
</protein>
<feature type="compositionally biased region" description="Basic and acidic residues" evidence="1">
    <location>
        <begin position="25"/>
        <end position="37"/>
    </location>
</feature>
<feature type="region of interest" description="Disordered" evidence="1">
    <location>
        <begin position="1"/>
        <end position="41"/>
    </location>
</feature>
<evidence type="ECO:0000313" key="2">
    <source>
        <dbReference type="WBParaSite" id="MCU_010684-RA"/>
    </source>
</evidence>
<dbReference type="AlphaFoldDB" id="A0A5K3FWJ1"/>
<dbReference type="WBParaSite" id="MCU_010684-RA">
    <property type="protein sequence ID" value="MCU_010684-RA"/>
    <property type="gene ID" value="MCU_010684"/>
</dbReference>
<sequence>TNGSFKGLARSSSHPRNRQIFQDPTGREKVGNREHSTADVMDSTLGTKMKMVEFIEQFPHTIVHDSVVATFHGPTMHTCADSRTIYCEMQSLVRANTSSS</sequence>
<reference evidence="2" key="1">
    <citation type="submission" date="2019-11" db="UniProtKB">
        <authorList>
            <consortium name="WormBaseParasite"/>
        </authorList>
    </citation>
    <scope>IDENTIFICATION</scope>
</reference>
<name>A0A5K3FWJ1_MESCO</name>
<feature type="compositionally biased region" description="Polar residues" evidence="1">
    <location>
        <begin position="1"/>
        <end position="22"/>
    </location>
</feature>
<accession>A0A5K3FWJ1</accession>
<proteinExistence type="predicted"/>
<organism evidence="2">
    <name type="scientific">Mesocestoides corti</name>
    <name type="common">Flatworm</name>
    <dbReference type="NCBI Taxonomy" id="53468"/>
    <lineage>
        <taxon>Eukaryota</taxon>
        <taxon>Metazoa</taxon>
        <taxon>Spiralia</taxon>
        <taxon>Lophotrochozoa</taxon>
        <taxon>Platyhelminthes</taxon>
        <taxon>Cestoda</taxon>
        <taxon>Eucestoda</taxon>
        <taxon>Cyclophyllidea</taxon>
        <taxon>Mesocestoididae</taxon>
        <taxon>Mesocestoides</taxon>
    </lineage>
</organism>